<organism evidence="1 2">
    <name type="scientific">Litomosoides sigmodontis</name>
    <name type="common">Filarial nematode worm</name>
    <dbReference type="NCBI Taxonomy" id="42156"/>
    <lineage>
        <taxon>Eukaryota</taxon>
        <taxon>Metazoa</taxon>
        <taxon>Ecdysozoa</taxon>
        <taxon>Nematoda</taxon>
        <taxon>Chromadorea</taxon>
        <taxon>Rhabditida</taxon>
        <taxon>Spirurina</taxon>
        <taxon>Spiruromorpha</taxon>
        <taxon>Filarioidea</taxon>
        <taxon>Onchocercidae</taxon>
        <taxon>Litomosoides</taxon>
    </lineage>
</organism>
<evidence type="ECO:0000313" key="2">
    <source>
        <dbReference type="Proteomes" id="UP000277928"/>
    </source>
</evidence>
<name>A0A3P6UE75_LITSI</name>
<protein>
    <submittedName>
        <fullName evidence="1">Uncharacterized protein</fullName>
    </submittedName>
</protein>
<keyword evidence="2" id="KW-1185">Reference proteome</keyword>
<dbReference type="Proteomes" id="UP000277928">
    <property type="component" value="Unassembled WGS sequence"/>
</dbReference>
<gene>
    <name evidence="1" type="ORF">NLS_LOCUS2908</name>
</gene>
<sequence length="79" mass="9450">MITKRQKVDGKKRERSTMQLMQELWMLNKQYLRFETRIYFAEFSELSFLSVIPYGMRMLKENIPQVAPVTPMVVDCIDT</sequence>
<reference evidence="1 2" key="1">
    <citation type="submission" date="2018-08" db="EMBL/GenBank/DDBJ databases">
        <authorList>
            <person name="Laetsch R D."/>
            <person name="Stevens L."/>
            <person name="Kumar S."/>
            <person name="Blaxter L. M."/>
        </authorList>
    </citation>
    <scope>NUCLEOTIDE SEQUENCE [LARGE SCALE GENOMIC DNA]</scope>
</reference>
<dbReference type="EMBL" id="UYRX01000144">
    <property type="protein sequence ID" value="VDK75431.1"/>
    <property type="molecule type" value="Genomic_DNA"/>
</dbReference>
<evidence type="ECO:0000313" key="1">
    <source>
        <dbReference type="EMBL" id="VDK75431.1"/>
    </source>
</evidence>
<accession>A0A3P6UE75</accession>
<dbReference type="AlphaFoldDB" id="A0A3P6UE75"/>
<proteinExistence type="predicted"/>